<dbReference type="Proteomes" id="UP000621266">
    <property type="component" value="Unassembled WGS sequence"/>
</dbReference>
<dbReference type="SUPFAM" id="SSF55920">
    <property type="entry name" value="Creatinase/aminopeptidase"/>
    <property type="match status" value="1"/>
</dbReference>
<dbReference type="InterPro" id="IPR029149">
    <property type="entry name" value="Creatin/AminoP/Spt16_N"/>
</dbReference>
<evidence type="ECO:0000259" key="1">
    <source>
        <dbReference type="Pfam" id="PF00557"/>
    </source>
</evidence>
<reference evidence="2 3" key="1">
    <citation type="submission" date="2019-10" db="EMBL/GenBank/DDBJ databases">
        <title>Streptomyces tenebrisbrunneis sp.nov., an endogenous actinomycete isolated from of Lycium ruthenicum.</title>
        <authorList>
            <person name="Ma L."/>
        </authorList>
    </citation>
    <scope>NUCLEOTIDE SEQUENCE [LARGE SCALE GENOMIC DNA]</scope>
    <source>
        <strain evidence="2 3">TRM 66187</strain>
    </source>
</reference>
<evidence type="ECO:0000313" key="3">
    <source>
        <dbReference type="Proteomes" id="UP000621266"/>
    </source>
</evidence>
<protein>
    <submittedName>
        <fullName evidence="2">M24 family metallopeptidase</fullName>
    </submittedName>
</protein>
<name>A0ABQ7FKW6_9ACTN</name>
<dbReference type="InterPro" id="IPR036005">
    <property type="entry name" value="Creatinase/aminopeptidase-like"/>
</dbReference>
<dbReference type="PANTHER" id="PTHR46112:SF2">
    <property type="entry name" value="XAA-PRO AMINOPEPTIDASE P-RELATED"/>
    <property type="match status" value="1"/>
</dbReference>
<dbReference type="SUPFAM" id="SSF53092">
    <property type="entry name" value="Creatinase/prolidase N-terminal domain"/>
    <property type="match status" value="1"/>
</dbReference>
<dbReference type="EMBL" id="WHPN01000254">
    <property type="protein sequence ID" value="KAF4409040.1"/>
    <property type="molecule type" value="Genomic_DNA"/>
</dbReference>
<dbReference type="CDD" id="cd01066">
    <property type="entry name" value="APP_MetAP"/>
    <property type="match status" value="1"/>
</dbReference>
<dbReference type="PANTHER" id="PTHR46112">
    <property type="entry name" value="AMINOPEPTIDASE"/>
    <property type="match status" value="1"/>
</dbReference>
<evidence type="ECO:0000313" key="2">
    <source>
        <dbReference type="EMBL" id="KAF4409040.1"/>
    </source>
</evidence>
<gene>
    <name evidence="2" type="ORF">GCU69_11190</name>
</gene>
<dbReference type="RefSeq" id="WP_156205801.1">
    <property type="nucleotide sequence ID" value="NZ_WHPN01000254.1"/>
</dbReference>
<proteinExistence type="predicted"/>
<keyword evidence="3" id="KW-1185">Reference proteome</keyword>
<dbReference type="InterPro" id="IPR050659">
    <property type="entry name" value="Peptidase_M24B"/>
</dbReference>
<dbReference type="Gene3D" id="3.90.230.10">
    <property type="entry name" value="Creatinase/methionine aminopeptidase superfamily"/>
    <property type="match status" value="1"/>
</dbReference>
<feature type="domain" description="Peptidase M24" evidence="1">
    <location>
        <begin position="179"/>
        <end position="399"/>
    </location>
</feature>
<dbReference type="Gene3D" id="3.40.350.10">
    <property type="entry name" value="Creatinase/prolidase N-terminal domain"/>
    <property type="match status" value="1"/>
</dbReference>
<dbReference type="Pfam" id="PF00557">
    <property type="entry name" value="Peptidase_M24"/>
    <property type="match status" value="1"/>
</dbReference>
<organism evidence="2 3">
    <name type="scientific">Streptomyces lycii</name>
    <dbReference type="NCBI Taxonomy" id="2654337"/>
    <lineage>
        <taxon>Bacteria</taxon>
        <taxon>Bacillati</taxon>
        <taxon>Actinomycetota</taxon>
        <taxon>Actinomycetes</taxon>
        <taxon>Kitasatosporales</taxon>
        <taxon>Streptomycetaceae</taxon>
        <taxon>Streptomyces</taxon>
    </lineage>
</organism>
<sequence length="424" mass="46082">MPDTDVPTYSMAERDRRWERARRLMAREGLDALLVFGEHEDAGPAPVSYDTWFTNGRPGTTVIFARDREPISLFPMELFMMDHLESSGRGDTMWIPPENVRMTRDSRAVVGTITELGLTSGTIGVVGLEPYPPWYPEGIVPHGLWNNVLAQLPGAEFKPAAPAFLQMIMAMSREEIAVVRHAAGIGDEMVRAMVDTARPGVPESEVYAAAMSAAHTRGTIVPGMHFWSGPEPLASGPPPWAYRPQAPRVLRDHDIISAEVFSHFGGRHTQHQVTIALGEVPEDLARAADIARAAYDAGLRALRPGRTFGEVVEEMREPAAAAGGWVFGPAVHGLNPMIGLSGFPGDIGRRPGAEAYPSVPDKATMLAGMRLEPGMSFAFEPNYAIGRHLAHIGGTVIVGEDEPVELNPYTARILRPGSPHTPRD</sequence>
<comment type="caution">
    <text evidence="2">The sequence shown here is derived from an EMBL/GenBank/DDBJ whole genome shotgun (WGS) entry which is preliminary data.</text>
</comment>
<accession>A0ABQ7FKW6</accession>
<dbReference type="InterPro" id="IPR000994">
    <property type="entry name" value="Pept_M24"/>
</dbReference>